<proteinExistence type="predicted"/>
<protein>
    <submittedName>
        <fullName evidence="2">C2H2-type domain-containing protein</fullName>
    </submittedName>
</protein>
<organism evidence="2">
    <name type="scientific">Soboliphyme baturini</name>
    <dbReference type="NCBI Taxonomy" id="241478"/>
    <lineage>
        <taxon>Eukaryota</taxon>
        <taxon>Metazoa</taxon>
        <taxon>Ecdysozoa</taxon>
        <taxon>Nematoda</taxon>
        <taxon>Enoplea</taxon>
        <taxon>Dorylaimia</taxon>
        <taxon>Dioctophymatida</taxon>
        <taxon>Dioctophymatoidea</taxon>
        <taxon>Soboliphymatidae</taxon>
        <taxon>Soboliphyme</taxon>
    </lineage>
</organism>
<sequence>LSTVTRSRRYVISAGCVSGWSPVTGGARNDDDDKTRQDKAHTTGAEGEAAAVEEKEGTAAAQEVSPIGLKVNKHRCKSCNLRFSHIIKSLDDYGHRRSPADSSYFVWLPAETGESFGCLTAPRPPDQL</sequence>
<evidence type="ECO:0000256" key="1">
    <source>
        <dbReference type="SAM" id="MobiDB-lite"/>
    </source>
</evidence>
<dbReference type="AlphaFoldDB" id="A0A183J758"/>
<feature type="compositionally biased region" description="Basic and acidic residues" evidence="1">
    <location>
        <begin position="28"/>
        <end position="41"/>
    </location>
</feature>
<feature type="region of interest" description="Disordered" evidence="1">
    <location>
        <begin position="20"/>
        <end position="62"/>
    </location>
</feature>
<reference evidence="2" key="1">
    <citation type="submission" date="2016-06" db="UniProtKB">
        <authorList>
            <consortium name="WormBaseParasite"/>
        </authorList>
    </citation>
    <scope>IDENTIFICATION</scope>
</reference>
<accession>A0A183J758</accession>
<name>A0A183J758_9BILA</name>
<evidence type="ECO:0000313" key="2">
    <source>
        <dbReference type="WBParaSite" id="SBAD_0001209701-mRNA-1"/>
    </source>
</evidence>
<dbReference type="WBParaSite" id="SBAD_0001209701-mRNA-1">
    <property type="protein sequence ID" value="SBAD_0001209701-mRNA-1"/>
    <property type="gene ID" value="SBAD_0001209701"/>
</dbReference>